<dbReference type="EMBL" id="JACEIK010000406">
    <property type="protein sequence ID" value="MCD7456516.1"/>
    <property type="molecule type" value="Genomic_DNA"/>
</dbReference>
<proteinExistence type="predicted"/>
<evidence type="ECO:0000313" key="2">
    <source>
        <dbReference type="Proteomes" id="UP000823775"/>
    </source>
</evidence>
<sequence length="110" mass="12278">MTLGLIVVGEEKEWQNGVDETSMIGVGIAQEHLYMSRMHDHIKEARHAKGSGTGRGMKHYHVWTVKSQIPILLGTEDEKLNSNPRRENEGLISIINTLSSHSLVVQHSVP</sequence>
<comment type="caution">
    <text evidence="1">The sequence shown here is derived from an EMBL/GenBank/DDBJ whole genome shotgun (WGS) entry which is preliminary data.</text>
</comment>
<keyword evidence="2" id="KW-1185">Reference proteome</keyword>
<organism evidence="1 2">
    <name type="scientific">Datura stramonium</name>
    <name type="common">Jimsonweed</name>
    <name type="synonym">Common thornapple</name>
    <dbReference type="NCBI Taxonomy" id="4076"/>
    <lineage>
        <taxon>Eukaryota</taxon>
        <taxon>Viridiplantae</taxon>
        <taxon>Streptophyta</taxon>
        <taxon>Embryophyta</taxon>
        <taxon>Tracheophyta</taxon>
        <taxon>Spermatophyta</taxon>
        <taxon>Magnoliopsida</taxon>
        <taxon>eudicotyledons</taxon>
        <taxon>Gunneridae</taxon>
        <taxon>Pentapetalae</taxon>
        <taxon>asterids</taxon>
        <taxon>lamiids</taxon>
        <taxon>Solanales</taxon>
        <taxon>Solanaceae</taxon>
        <taxon>Solanoideae</taxon>
        <taxon>Datureae</taxon>
        <taxon>Datura</taxon>
    </lineage>
</organism>
<protein>
    <submittedName>
        <fullName evidence="1">Uncharacterized protein</fullName>
    </submittedName>
</protein>
<evidence type="ECO:0000313" key="1">
    <source>
        <dbReference type="EMBL" id="MCD7456516.1"/>
    </source>
</evidence>
<name>A0ABS8SCD8_DATST</name>
<dbReference type="Proteomes" id="UP000823775">
    <property type="component" value="Unassembled WGS sequence"/>
</dbReference>
<accession>A0ABS8SCD8</accession>
<reference evidence="1 2" key="1">
    <citation type="journal article" date="2021" name="BMC Genomics">
        <title>Datura genome reveals duplications of psychoactive alkaloid biosynthetic genes and high mutation rate following tissue culture.</title>
        <authorList>
            <person name="Rajewski A."/>
            <person name="Carter-House D."/>
            <person name="Stajich J."/>
            <person name="Litt A."/>
        </authorList>
    </citation>
    <scope>NUCLEOTIDE SEQUENCE [LARGE SCALE GENOMIC DNA]</scope>
    <source>
        <strain evidence="1">AR-01</strain>
    </source>
</reference>
<gene>
    <name evidence="1" type="ORF">HAX54_031980</name>
</gene>